<name>A0A2G5EBM1_AQUCA</name>
<accession>A0A2G5EBM1</accession>
<feature type="domain" description="N-acetyltransferase" evidence="1">
    <location>
        <begin position="167"/>
        <end position="305"/>
    </location>
</feature>
<dbReference type="PANTHER" id="PTHR47426:SF4">
    <property type="entry name" value="N-ACETYLTRANSFERASE DOMAIN-CONTAINING PROTEIN"/>
    <property type="match status" value="1"/>
</dbReference>
<dbReference type="InterPro" id="IPR000182">
    <property type="entry name" value="GNAT_dom"/>
</dbReference>
<protein>
    <recommendedName>
        <fullName evidence="1">N-acetyltransferase domain-containing protein</fullName>
    </recommendedName>
</protein>
<dbReference type="STRING" id="218851.A0A2G5EBM1"/>
<keyword evidence="3" id="KW-1185">Reference proteome</keyword>
<dbReference type="OrthoDB" id="41532at2759"/>
<evidence type="ECO:0000313" key="2">
    <source>
        <dbReference type="EMBL" id="PIA53168.1"/>
    </source>
</evidence>
<reference evidence="2 3" key="1">
    <citation type="submission" date="2017-09" db="EMBL/GenBank/DDBJ databases">
        <title>WGS assembly of Aquilegia coerulea Goldsmith.</title>
        <authorList>
            <person name="Hodges S."/>
            <person name="Kramer E."/>
            <person name="Nordborg M."/>
            <person name="Tomkins J."/>
            <person name="Borevitz J."/>
            <person name="Derieg N."/>
            <person name="Yan J."/>
            <person name="Mihaltcheva S."/>
            <person name="Hayes R.D."/>
            <person name="Rokhsar D."/>
        </authorList>
    </citation>
    <scope>NUCLEOTIDE SEQUENCE [LARGE SCALE GENOMIC DNA]</scope>
    <source>
        <strain evidence="3">cv. Goldsmith</strain>
    </source>
</reference>
<dbReference type="AlphaFoldDB" id="A0A2G5EBM1"/>
<dbReference type="PANTHER" id="PTHR47426">
    <property type="entry name" value="ACYL-COA N-ACYLTRANSFERASES (NAT) SUPERFAMILY PROTEIN"/>
    <property type="match status" value="1"/>
</dbReference>
<dbReference type="PROSITE" id="PS51186">
    <property type="entry name" value="GNAT"/>
    <property type="match status" value="1"/>
</dbReference>
<evidence type="ECO:0000313" key="3">
    <source>
        <dbReference type="Proteomes" id="UP000230069"/>
    </source>
</evidence>
<dbReference type="Pfam" id="PF00583">
    <property type="entry name" value="Acetyltransf_1"/>
    <property type="match status" value="1"/>
</dbReference>
<evidence type="ECO:0000259" key="1">
    <source>
        <dbReference type="PROSITE" id="PS51186"/>
    </source>
</evidence>
<dbReference type="Gene3D" id="3.40.630.30">
    <property type="match status" value="1"/>
</dbReference>
<proteinExistence type="predicted"/>
<dbReference type="Proteomes" id="UP000230069">
    <property type="component" value="Unassembled WGS sequence"/>
</dbReference>
<sequence>MELKGSILPEIRGLSLLQKPQKPKFNTTLLCVIRDSSSYQFRETFPLSYHRWKAIEVHCNDNSHNIQQPSVCTTENSRLPELSFNRLQLSDQECRGVQKRAFGQFVARGAVLDEEYWTASWLRAEAHWESVSYMRHVDNYKRKYAEQEFYALKRRCAGRDGNSLECSCIVTVKKEDTDVKRTVLNSVMGTLDLSIRQFLQGETYPGEHKRLSAILASHEAYDAHKYAYIANLCVSKFARRQGIASNMLYLATDLATLAGMKQLFVHVNADNKPAQELYNKTGFEMVEAASSPLSKDQRLLMSMQL</sequence>
<dbReference type="EMBL" id="KZ305026">
    <property type="protein sequence ID" value="PIA53168.1"/>
    <property type="molecule type" value="Genomic_DNA"/>
</dbReference>
<dbReference type="InterPro" id="IPR016181">
    <property type="entry name" value="Acyl_CoA_acyltransferase"/>
</dbReference>
<dbReference type="CDD" id="cd04301">
    <property type="entry name" value="NAT_SF"/>
    <property type="match status" value="1"/>
</dbReference>
<dbReference type="GO" id="GO:0016747">
    <property type="term" value="F:acyltransferase activity, transferring groups other than amino-acyl groups"/>
    <property type="evidence" value="ECO:0007669"/>
    <property type="project" value="InterPro"/>
</dbReference>
<dbReference type="SUPFAM" id="SSF55729">
    <property type="entry name" value="Acyl-CoA N-acyltransferases (Nat)"/>
    <property type="match status" value="1"/>
</dbReference>
<gene>
    <name evidence="2" type="ORF">AQUCO_00900044v1</name>
</gene>
<dbReference type="InParanoid" id="A0A2G5EBM1"/>
<organism evidence="2 3">
    <name type="scientific">Aquilegia coerulea</name>
    <name type="common">Rocky mountain columbine</name>
    <dbReference type="NCBI Taxonomy" id="218851"/>
    <lineage>
        <taxon>Eukaryota</taxon>
        <taxon>Viridiplantae</taxon>
        <taxon>Streptophyta</taxon>
        <taxon>Embryophyta</taxon>
        <taxon>Tracheophyta</taxon>
        <taxon>Spermatophyta</taxon>
        <taxon>Magnoliopsida</taxon>
        <taxon>Ranunculales</taxon>
        <taxon>Ranunculaceae</taxon>
        <taxon>Thalictroideae</taxon>
        <taxon>Aquilegia</taxon>
    </lineage>
</organism>